<dbReference type="GO" id="GO:0003676">
    <property type="term" value="F:nucleic acid binding"/>
    <property type="evidence" value="ECO:0007669"/>
    <property type="project" value="InterPro"/>
</dbReference>
<dbReference type="InterPro" id="IPR012337">
    <property type="entry name" value="RNaseH-like_sf"/>
</dbReference>
<dbReference type="Pfam" id="PF09299">
    <property type="entry name" value="Mu-transpos_C"/>
    <property type="match status" value="1"/>
</dbReference>
<dbReference type="InterPro" id="IPR001584">
    <property type="entry name" value="Integrase_cat-core"/>
</dbReference>
<sequence length="738" mass="84470">MAFPSKKKIKVLLEKDCDFQIGPCKGRVLEVRSDGYFVFWEPWTDPNTGECHESVCSVYDYEDIVTNNNYGTLKIHRRPLAQPTASDRIRRSERVVEEVARQRFRKQYVLAIQEMRDRGELAPVRDDFCAKIVTIIANGSQRYREYLAALSMQEAKRGGTKIQKSKETRQRLVEFHQGFKCGNTMWKWYRAWQIDGDDGLFDQYRNCGRYKRYNDATDSFIERQLDILWDQEKPTFKSFVKSVRAAIDAENERRERLPVPAAKLRRPGYDYIRDKIRDLAPIDHALRRNSRDAAYKDLHTLGMGITTSRVLERVEVDEYTVDLFVLMRETGLFDHLPESIKNLIGLDGKPCRVTLSGAIDVHTRCFVALQIVPQGVESPLARTLEMIYMDKSPIADAAGAKFGWPMAGAPEAIVFDRGDKYITDDAYDILADLGITNLGCPAGKPWLKPFIERVFRTVHSDLLLRFSGRTFSNVVERGENDAAARATLTLEAFLCWLVRWVVDAYHTKKHSALGMSPARAWEKGCKECPPRSLTSSEMREVFGVRTRRKLTRKGVRVLNIYYQSDALMQMFLNEKVDDVEVLLWDGDVGTISVRADNGPWLMVPACDQRWIGKSELEMLAELAEEAKADEKDKATIDAEKRARRDFINEANRESYRLKRLAGLISLPKTAEDLEYETQRFMRHADTAERRYKAGAHRDLMGDLDDESAIGTRLATEKIDDVSGHAPGAQIGDDDHTME</sequence>
<dbReference type="SUPFAM" id="SSF53098">
    <property type="entry name" value="Ribonuclease H-like"/>
    <property type="match status" value="1"/>
</dbReference>
<organism evidence="3 4">
    <name type="scientific">Donghicola eburneus</name>
    <dbReference type="NCBI Taxonomy" id="393278"/>
    <lineage>
        <taxon>Bacteria</taxon>
        <taxon>Pseudomonadati</taxon>
        <taxon>Pseudomonadota</taxon>
        <taxon>Alphaproteobacteria</taxon>
        <taxon>Rhodobacterales</taxon>
        <taxon>Roseobacteraceae</taxon>
        <taxon>Donghicola</taxon>
    </lineage>
</organism>
<feature type="region of interest" description="Disordered" evidence="1">
    <location>
        <begin position="717"/>
        <end position="738"/>
    </location>
</feature>
<proteinExistence type="predicted"/>
<dbReference type="EMBL" id="FMJB01000020">
    <property type="protein sequence ID" value="SCM66402.1"/>
    <property type="molecule type" value="Genomic_DNA"/>
</dbReference>
<protein>
    <recommendedName>
        <fullName evidence="2">Integrase catalytic domain-containing protein</fullName>
    </recommendedName>
</protein>
<evidence type="ECO:0000313" key="4">
    <source>
        <dbReference type="Proteomes" id="UP000184085"/>
    </source>
</evidence>
<evidence type="ECO:0000313" key="3">
    <source>
        <dbReference type="EMBL" id="SCM66402.1"/>
    </source>
</evidence>
<gene>
    <name evidence="3" type="ORF">KARMA_0577</name>
</gene>
<dbReference type="InterPro" id="IPR036397">
    <property type="entry name" value="RNaseH_sf"/>
</dbReference>
<accession>A0A1M4MVJ0</accession>
<dbReference type="PROSITE" id="PS50994">
    <property type="entry name" value="INTEGRASE"/>
    <property type="match status" value="1"/>
</dbReference>
<evidence type="ECO:0000256" key="1">
    <source>
        <dbReference type="SAM" id="MobiDB-lite"/>
    </source>
</evidence>
<dbReference type="RefSeq" id="WP_072703790.1">
    <property type="nucleotide sequence ID" value="NZ_FMJB01000020.1"/>
</dbReference>
<dbReference type="Gene3D" id="3.30.420.10">
    <property type="entry name" value="Ribonuclease H-like superfamily/Ribonuclease H"/>
    <property type="match status" value="1"/>
</dbReference>
<feature type="domain" description="Integrase catalytic" evidence="2">
    <location>
        <begin position="311"/>
        <end position="525"/>
    </location>
</feature>
<reference evidence="4" key="1">
    <citation type="submission" date="2016-09" db="EMBL/GenBank/DDBJ databases">
        <authorList>
            <person name="Wibberg D."/>
        </authorList>
    </citation>
    <scope>NUCLEOTIDE SEQUENCE [LARGE SCALE GENOMIC DNA]</scope>
</reference>
<dbReference type="GO" id="GO:0015074">
    <property type="term" value="P:DNA integration"/>
    <property type="evidence" value="ECO:0007669"/>
    <property type="project" value="InterPro"/>
</dbReference>
<name>A0A1M4MVJ0_9RHOB</name>
<evidence type="ECO:0000259" key="2">
    <source>
        <dbReference type="PROSITE" id="PS50994"/>
    </source>
</evidence>
<dbReference type="InterPro" id="IPR015378">
    <property type="entry name" value="Transposase-like_Mu_C"/>
</dbReference>
<dbReference type="AlphaFoldDB" id="A0A1M4MVJ0"/>
<keyword evidence="4" id="KW-1185">Reference proteome</keyword>
<dbReference type="Proteomes" id="UP000184085">
    <property type="component" value="Unassembled WGS sequence"/>
</dbReference>